<proteinExistence type="predicted"/>
<accession>A0A9N9ZF46</accession>
<dbReference type="Proteomes" id="UP000775872">
    <property type="component" value="Unassembled WGS sequence"/>
</dbReference>
<evidence type="ECO:0000256" key="1">
    <source>
        <dbReference type="SAM" id="MobiDB-lite"/>
    </source>
</evidence>
<name>A0A9N9ZF46_9HYPO</name>
<reference evidence="2 3" key="2">
    <citation type="submission" date="2021-10" db="EMBL/GenBank/DDBJ databases">
        <authorList>
            <person name="Piombo E."/>
        </authorList>
    </citation>
    <scope>NUCLEOTIDE SEQUENCE [LARGE SCALE GENOMIC DNA]</scope>
</reference>
<keyword evidence="3" id="KW-1185">Reference proteome</keyword>
<protein>
    <submittedName>
        <fullName evidence="2">Uncharacterized protein</fullName>
    </submittedName>
</protein>
<dbReference type="AlphaFoldDB" id="A0A9N9ZF46"/>
<reference evidence="3" key="1">
    <citation type="submission" date="2019-06" db="EMBL/GenBank/DDBJ databases">
        <authorList>
            <person name="Broberg M."/>
        </authorList>
    </citation>
    <scope>NUCLEOTIDE SEQUENCE [LARGE SCALE GENOMIC DNA]</scope>
</reference>
<feature type="region of interest" description="Disordered" evidence="1">
    <location>
        <begin position="91"/>
        <end position="126"/>
    </location>
</feature>
<sequence length="548" mass="61961">MDPAPNLSTLTPEILQLIIEHTHPSGHRPLAQTCSQHVLNLHRDAHRKFRVTSDLDPIIVFNLLWSAFSHGVAHIDAWHVREFEVWGERDPAWGEDSDAEPDADEASEVDSNPAEAPPPHEVGEALPWSPPESDIEYFCEQLLKVPDFFPRTNEQQWGNRVRYGLESGREIITKSLMLVNLPRIRAIRCAKAGLEKKYPGVQMLSQYIYWCKDAGTWLPGLESLEKISVFTPPDHWWYPRVNTRPDEFAALLCLPNLSEVYFDHMDGDFELSNMGLDLFTNSPKAPFDKTSSVRTIILDHLENSLSEKLISFLAKMPRALQNLAIRFDATNNYESRPASAASLVDALSKHQCKSLQRVCFDAENLAIGPYFSNSIDPDHIRKFDELRTVNLSWPAVEMSLAASGEKLSREELLGRLLRLFEFCLPHQMEILWLVSFKETGGVLMTGELTRGDRENLGYIDEAVEAAIKSRRYGNLKAVILNNAQVSLHDIVGGDWDFPKAAKAAEERGIFIGLFEGDMIPPDLRIYGDFLPIPTRSCMVTGGLRTEER</sequence>
<dbReference type="OrthoDB" id="5140442at2759"/>
<gene>
    <name evidence="2" type="ORF">CSOL1703_00015710</name>
</gene>
<dbReference type="EMBL" id="CABFOC020000048">
    <property type="protein sequence ID" value="CAH0054238.1"/>
    <property type="molecule type" value="Genomic_DNA"/>
</dbReference>
<feature type="compositionally biased region" description="Acidic residues" evidence="1">
    <location>
        <begin position="93"/>
        <end position="108"/>
    </location>
</feature>
<evidence type="ECO:0000313" key="2">
    <source>
        <dbReference type="EMBL" id="CAH0054238.1"/>
    </source>
</evidence>
<evidence type="ECO:0000313" key="3">
    <source>
        <dbReference type="Proteomes" id="UP000775872"/>
    </source>
</evidence>
<organism evidence="2 3">
    <name type="scientific">Clonostachys solani</name>
    <dbReference type="NCBI Taxonomy" id="160281"/>
    <lineage>
        <taxon>Eukaryota</taxon>
        <taxon>Fungi</taxon>
        <taxon>Dikarya</taxon>
        <taxon>Ascomycota</taxon>
        <taxon>Pezizomycotina</taxon>
        <taxon>Sordariomycetes</taxon>
        <taxon>Hypocreomycetidae</taxon>
        <taxon>Hypocreales</taxon>
        <taxon>Bionectriaceae</taxon>
        <taxon>Clonostachys</taxon>
    </lineage>
</organism>
<comment type="caution">
    <text evidence="2">The sequence shown here is derived from an EMBL/GenBank/DDBJ whole genome shotgun (WGS) entry which is preliminary data.</text>
</comment>